<reference evidence="2" key="1">
    <citation type="submission" date="2016-06" db="EMBL/GenBank/DDBJ databases">
        <title>NZP2037 Pacbio-Illumina hybrid assembly.</title>
        <authorList>
            <person name="Ramsay J.P."/>
        </authorList>
    </citation>
    <scope>NUCLEOTIDE SEQUENCE [LARGE SCALE GENOMIC DNA]</scope>
    <source>
        <strain evidence="2">R7ANS::ICEMlSym2042</strain>
    </source>
</reference>
<dbReference type="GeneID" id="66681064"/>
<organism evidence="1 2">
    <name type="scientific">Rhizobium loti</name>
    <name type="common">Mesorhizobium loti</name>
    <dbReference type="NCBI Taxonomy" id="381"/>
    <lineage>
        <taxon>Bacteria</taxon>
        <taxon>Pseudomonadati</taxon>
        <taxon>Pseudomonadota</taxon>
        <taxon>Alphaproteobacteria</taxon>
        <taxon>Hyphomicrobiales</taxon>
        <taxon>Phyllobacteriaceae</taxon>
        <taxon>Mesorhizobium</taxon>
    </lineage>
</organism>
<comment type="caution">
    <text evidence="1">The sequence shown here is derived from an EMBL/GenBank/DDBJ whole genome shotgun (WGS) entry which is preliminary data.</text>
</comment>
<dbReference type="Proteomes" id="UP000093748">
    <property type="component" value="Unassembled WGS sequence"/>
</dbReference>
<protein>
    <submittedName>
        <fullName evidence="1">Uncharacterized protein</fullName>
    </submittedName>
</protein>
<sequence length="74" mass="8353">MSKSVYDRGLLKPADIARLQRVFDEACLRREARPESPEAREIALNLLALHNAGMVDEEMLMEAVGFRRLVPKSA</sequence>
<dbReference type="OrthoDB" id="8089514at2"/>
<dbReference type="AlphaFoldDB" id="A0A1A5K3W3"/>
<gene>
    <name evidence="1" type="ORF">BAE39_04395</name>
</gene>
<accession>A0A1A5K3W3</accession>
<evidence type="ECO:0000313" key="2">
    <source>
        <dbReference type="Proteomes" id="UP000093748"/>
    </source>
</evidence>
<dbReference type="EMBL" id="LZTJ01000001">
    <property type="protein sequence ID" value="OBP82788.1"/>
    <property type="molecule type" value="Genomic_DNA"/>
</dbReference>
<name>A0A1A5K3W3_RHILI</name>
<proteinExistence type="predicted"/>
<evidence type="ECO:0000313" key="1">
    <source>
        <dbReference type="EMBL" id="OBP82788.1"/>
    </source>
</evidence>
<dbReference type="RefSeq" id="WP_032932383.1">
    <property type="nucleotide sequence ID" value="NZ_LZTH01000034.1"/>
</dbReference>